<dbReference type="PROSITE" id="PS50956">
    <property type="entry name" value="HTH_ASNC_2"/>
    <property type="match status" value="1"/>
</dbReference>
<dbReference type="Gene3D" id="1.10.10.10">
    <property type="entry name" value="Winged helix-like DNA-binding domain superfamily/Winged helix DNA-binding domain"/>
    <property type="match status" value="1"/>
</dbReference>
<dbReference type="InterPro" id="IPR011008">
    <property type="entry name" value="Dimeric_a/b-barrel"/>
</dbReference>
<evidence type="ECO:0000259" key="4">
    <source>
        <dbReference type="PROSITE" id="PS50956"/>
    </source>
</evidence>
<gene>
    <name evidence="5" type="ORF">IBL26_20745</name>
</gene>
<dbReference type="InterPro" id="IPR036388">
    <property type="entry name" value="WH-like_DNA-bd_sf"/>
</dbReference>
<comment type="caution">
    <text evidence="5">The sequence shown here is derived from an EMBL/GenBank/DDBJ whole genome shotgun (WGS) entry which is preliminary data.</text>
</comment>
<dbReference type="InterPro" id="IPR036390">
    <property type="entry name" value="WH_DNA-bd_sf"/>
</dbReference>
<accession>A0ABR7RRN7</accession>
<dbReference type="Proteomes" id="UP000626026">
    <property type="component" value="Unassembled WGS sequence"/>
</dbReference>
<dbReference type="RefSeq" id="WP_187786424.1">
    <property type="nucleotide sequence ID" value="NZ_JACTVA010000050.1"/>
</dbReference>
<dbReference type="EMBL" id="JACTVA010000050">
    <property type="protein sequence ID" value="MBC9209286.1"/>
    <property type="molecule type" value="Genomic_DNA"/>
</dbReference>
<dbReference type="SUPFAM" id="SSF54909">
    <property type="entry name" value="Dimeric alpha+beta barrel"/>
    <property type="match status" value="1"/>
</dbReference>
<evidence type="ECO:0000256" key="3">
    <source>
        <dbReference type="ARBA" id="ARBA00023163"/>
    </source>
</evidence>
<evidence type="ECO:0000313" key="6">
    <source>
        <dbReference type="Proteomes" id="UP000626026"/>
    </source>
</evidence>
<dbReference type="PANTHER" id="PTHR30154:SF17">
    <property type="entry name" value="DNA-BINDING TRANSCRIPTIONAL ACTIVATOR DECR"/>
    <property type="match status" value="1"/>
</dbReference>
<dbReference type="CDD" id="cd00090">
    <property type="entry name" value="HTH_ARSR"/>
    <property type="match status" value="1"/>
</dbReference>
<dbReference type="Pfam" id="PF13404">
    <property type="entry name" value="HTH_AsnC-type"/>
    <property type="match status" value="1"/>
</dbReference>
<dbReference type="InterPro" id="IPR011991">
    <property type="entry name" value="ArsR-like_HTH"/>
</dbReference>
<dbReference type="Gene3D" id="3.30.70.920">
    <property type="match status" value="1"/>
</dbReference>
<feature type="domain" description="HTH asnC-type" evidence="4">
    <location>
        <begin position="3"/>
        <end position="66"/>
    </location>
</feature>
<evidence type="ECO:0000256" key="1">
    <source>
        <dbReference type="ARBA" id="ARBA00023015"/>
    </source>
</evidence>
<keyword evidence="6" id="KW-1185">Reference proteome</keyword>
<keyword evidence="2" id="KW-0238">DNA-binding</keyword>
<evidence type="ECO:0000313" key="5">
    <source>
        <dbReference type="EMBL" id="MBC9209286.1"/>
    </source>
</evidence>
<dbReference type="SMART" id="SM00344">
    <property type="entry name" value="HTH_ASNC"/>
    <property type="match status" value="1"/>
</dbReference>
<name>A0ABR7RRN7_9PROT</name>
<protein>
    <submittedName>
        <fullName evidence="5">Lrp/AsnC family transcriptional regulator</fullName>
    </submittedName>
</protein>
<keyword evidence="3" id="KW-0804">Transcription</keyword>
<dbReference type="SUPFAM" id="SSF46785">
    <property type="entry name" value="Winged helix' DNA-binding domain"/>
    <property type="match status" value="1"/>
</dbReference>
<dbReference type="InterPro" id="IPR000485">
    <property type="entry name" value="AsnC-type_HTH_dom"/>
</dbReference>
<dbReference type="PANTHER" id="PTHR30154">
    <property type="entry name" value="LEUCINE-RESPONSIVE REGULATORY PROTEIN"/>
    <property type="match status" value="1"/>
</dbReference>
<dbReference type="Pfam" id="PF01037">
    <property type="entry name" value="AsnC_trans_reg"/>
    <property type="match status" value="1"/>
</dbReference>
<dbReference type="InterPro" id="IPR019887">
    <property type="entry name" value="Tscrpt_reg_AsnC/Lrp_C"/>
</dbReference>
<reference evidence="5 6" key="1">
    <citation type="journal article" date="2013" name="Int. J. Syst. Evol. Microbiol.">
        <title>Roseomonas aerophila sp. nov., isolated from air.</title>
        <authorList>
            <person name="Kim S.J."/>
            <person name="Weon H.Y."/>
            <person name="Ahn J.H."/>
            <person name="Hong S.B."/>
            <person name="Seok S.J."/>
            <person name="Whang K.S."/>
            <person name="Kwon S.W."/>
        </authorList>
    </citation>
    <scope>NUCLEOTIDE SEQUENCE [LARGE SCALE GENOMIC DNA]</scope>
    <source>
        <strain evidence="5 6">NBRC 108923</strain>
    </source>
</reference>
<dbReference type="PRINTS" id="PR00033">
    <property type="entry name" value="HTHASNC"/>
</dbReference>
<dbReference type="InterPro" id="IPR019888">
    <property type="entry name" value="Tscrpt_reg_AsnC-like"/>
</dbReference>
<organism evidence="5 6">
    <name type="scientific">Teichococcus aerophilus</name>
    <dbReference type="NCBI Taxonomy" id="1224513"/>
    <lineage>
        <taxon>Bacteria</taxon>
        <taxon>Pseudomonadati</taxon>
        <taxon>Pseudomonadota</taxon>
        <taxon>Alphaproteobacteria</taxon>
        <taxon>Acetobacterales</taxon>
        <taxon>Roseomonadaceae</taxon>
        <taxon>Roseomonas</taxon>
    </lineage>
</organism>
<evidence type="ECO:0000256" key="2">
    <source>
        <dbReference type="ARBA" id="ARBA00023125"/>
    </source>
</evidence>
<proteinExistence type="predicted"/>
<keyword evidence="1" id="KW-0805">Transcription regulation</keyword>
<sequence>MTLDEFDRRILAALQADASMPIAKLAEVAGLSPTPCWRRVQKLEQAGIIRKRVALLDREKLNVGVTVFIAIRTSQHNAAWYERLRQALADIPEVMDFYRMSGEIDYLIRAVVPNIQTYDAVYNRLINRIDLTDVTSMFAMEEIKSTTEIPLDYAVRG</sequence>